<evidence type="ECO:0000313" key="3">
    <source>
        <dbReference type="EMBL" id="ONK65850.1"/>
    </source>
</evidence>
<name>A0A5P1EP90_ASPOF</name>
<keyword evidence="1" id="KW-0472">Membrane</keyword>
<dbReference type="PANTHER" id="PTHR36336">
    <property type="entry name" value="OS09G0560400 PROTEIN"/>
    <property type="match status" value="1"/>
</dbReference>
<evidence type="ECO:0000313" key="4">
    <source>
        <dbReference type="Proteomes" id="UP000243459"/>
    </source>
</evidence>
<organism evidence="3 4">
    <name type="scientific">Asparagus officinalis</name>
    <name type="common">Garden asparagus</name>
    <dbReference type="NCBI Taxonomy" id="4686"/>
    <lineage>
        <taxon>Eukaryota</taxon>
        <taxon>Viridiplantae</taxon>
        <taxon>Streptophyta</taxon>
        <taxon>Embryophyta</taxon>
        <taxon>Tracheophyta</taxon>
        <taxon>Spermatophyta</taxon>
        <taxon>Magnoliopsida</taxon>
        <taxon>Liliopsida</taxon>
        <taxon>Asparagales</taxon>
        <taxon>Asparagaceae</taxon>
        <taxon>Asparagoideae</taxon>
        <taxon>Asparagus</taxon>
    </lineage>
</organism>
<feature type="signal peptide" evidence="2">
    <location>
        <begin position="1"/>
        <end position="22"/>
    </location>
</feature>
<keyword evidence="2" id="KW-0732">Signal</keyword>
<dbReference type="OMA" id="CIPPVNE"/>
<dbReference type="EMBL" id="CM007386">
    <property type="protein sequence ID" value="ONK65850.1"/>
    <property type="molecule type" value="Genomic_DNA"/>
</dbReference>
<sequence length="205" mass="22523">MRALKLGFLLSSVFLLTTPTSSKSPTAAGGGEGGRGRSLLGFTETKGNASFQCSPSGPCLPCAYSEKNDEKYRCSETGYRVPLKCVEIEESSKEETDDKKQRRLYSNRGLEANAAVHKQLMKAVNNLKWRRLLDDSSASEGGKQSYITFRSCVPVDGEEKLSVLGFEMIMFGLLLISGPVVYMRKRHTTSVMPGAVRIPSNPPRF</sequence>
<keyword evidence="1" id="KW-1133">Transmembrane helix</keyword>
<keyword evidence="4" id="KW-1185">Reference proteome</keyword>
<dbReference type="OrthoDB" id="2019675at2759"/>
<dbReference type="PANTHER" id="PTHR36336:SF1">
    <property type="entry name" value="OS09G0560400 PROTEIN"/>
    <property type="match status" value="1"/>
</dbReference>
<accession>A0A5P1EP90</accession>
<evidence type="ECO:0000256" key="2">
    <source>
        <dbReference type="SAM" id="SignalP"/>
    </source>
</evidence>
<dbReference type="Gramene" id="ONK65850">
    <property type="protein sequence ID" value="ONK65850"/>
    <property type="gene ID" value="A4U43_C06F1610"/>
</dbReference>
<keyword evidence="1" id="KW-0812">Transmembrane</keyword>
<protein>
    <submittedName>
        <fullName evidence="3">Uncharacterized protein</fullName>
    </submittedName>
</protein>
<feature type="transmembrane region" description="Helical" evidence="1">
    <location>
        <begin position="161"/>
        <end position="182"/>
    </location>
</feature>
<feature type="chain" id="PRO_5024341812" evidence="2">
    <location>
        <begin position="23"/>
        <end position="205"/>
    </location>
</feature>
<dbReference type="AlphaFoldDB" id="A0A5P1EP90"/>
<proteinExistence type="predicted"/>
<evidence type="ECO:0000256" key="1">
    <source>
        <dbReference type="SAM" id="Phobius"/>
    </source>
</evidence>
<dbReference type="Proteomes" id="UP000243459">
    <property type="component" value="Chromosome 6"/>
</dbReference>
<reference evidence="4" key="1">
    <citation type="journal article" date="2017" name="Nat. Commun.">
        <title>The asparagus genome sheds light on the origin and evolution of a young Y chromosome.</title>
        <authorList>
            <person name="Harkess A."/>
            <person name="Zhou J."/>
            <person name="Xu C."/>
            <person name="Bowers J.E."/>
            <person name="Van der Hulst R."/>
            <person name="Ayyampalayam S."/>
            <person name="Mercati F."/>
            <person name="Riccardi P."/>
            <person name="McKain M.R."/>
            <person name="Kakrana A."/>
            <person name="Tang H."/>
            <person name="Ray J."/>
            <person name="Groenendijk J."/>
            <person name="Arikit S."/>
            <person name="Mathioni S.M."/>
            <person name="Nakano M."/>
            <person name="Shan H."/>
            <person name="Telgmann-Rauber A."/>
            <person name="Kanno A."/>
            <person name="Yue Z."/>
            <person name="Chen H."/>
            <person name="Li W."/>
            <person name="Chen Y."/>
            <person name="Xu X."/>
            <person name="Zhang Y."/>
            <person name="Luo S."/>
            <person name="Chen H."/>
            <person name="Gao J."/>
            <person name="Mao Z."/>
            <person name="Pires J.C."/>
            <person name="Luo M."/>
            <person name="Kudrna D."/>
            <person name="Wing R.A."/>
            <person name="Meyers B.C."/>
            <person name="Yi K."/>
            <person name="Kong H."/>
            <person name="Lavrijsen P."/>
            <person name="Sunseri F."/>
            <person name="Falavigna A."/>
            <person name="Ye Y."/>
            <person name="Leebens-Mack J.H."/>
            <person name="Chen G."/>
        </authorList>
    </citation>
    <scope>NUCLEOTIDE SEQUENCE [LARGE SCALE GENOMIC DNA]</scope>
    <source>
        <strain evidence="4">cv. DH0086</strain>
    </source>
</reference>
<gene>
    <name evidence="3" type="ORF">A4U43_C06F1610</name>
</gene>